<accession>F0S865</accession>
<dbReference type="UniPathway" id="UPA00109">
    <property type="reaction ID" value="UER00186"/>
</dbReference>
<dbReference type="Gene3D" id="3.40.50.1240">
    <property type="entry name" value="Phosphoglycerate mutase-like"/>
    <property type="match status" value="1"/>
</dbReference>
<dbReference type="KEGG" id="psn:Pedsa_1771"/>
<evidence type="ECO:0000313" key="11">
    <source>
        <dbReference type="Proteomes" id="UP000000310"/>
    </source>
</evidence>
<dbReference type="PROSITE" id="PS00175">
    <property type="entry name" value="PG_MUTASE"/>
    <property type="match status" value="1"/>
</dbReference>
<dbReference type="eggNOG" id="COG0588">
    <property type="taxonomic scope" value="Bacteria"/>
</dbReference>
<evidence type="ECO:0000256" key="7">
    <source>
        <dbReference type="PIRSR" id="PIRSR613078-2"/>
    </source>
</evidence>
<dbReference type="CDD" id="cd07067">
    <property type="entry name" value="HP_PGM_like"/>
    <property type="match status" value="1"/>
</dbReference>
<comment type="function">
    <text evidence="5 9">Catalyzes the interconversion of 2-phosphoglycerate and 3-phosphoglycerate.</text>
</comment>
<dbReference type="InterPro" id="IPR013078">
    <property type="entry name" value="His_Pase_superF_clade-1"/>
</dbReference>
<keyword evidence="11" id="KW-1185">Reference proteome</keyword>
<sequence>MTILNAVDKKYSVLILLRHGQSLWNLENRFTGWQDIDITKKGEEEALHAGKLLKNEKIDIAFTSTLKRAQHTLEIILKECGIENIPVIIDKRLNERSYGDLEGLNKSDTALKYGSDQVMIWRRSYDVAPPGGESLKNTAQRVLPYFHKTIAPKLMEGKTVLIVAHGNSLRALMMFLENLSPEEIANTEIPTGIPRKYVMNRNLQVLDITMEN</sequence>
<reference evidence="10 11" key="1">
    <citation type="journal article" date="2011" name="Stand. Genomic Sci.">
        <title>Complete genome sequence of the gliding, heparinolytic Pedobacter saltans type strain (113).</title>
        <authorList>
            <person name="Liolios K."/>
            <person name="Sikorski J."/>
            <person name="Lu M."/>
            <person name="Nolan M."/>
            <person name="Lapidus A."/>
            <person name="Lucas S."/>
            <person name="Hammon N."/>
            <person name="Deshpande S."/>
            <person name="Cheng J.F."/>
            <person name="Tapia R."/>
            <person name="Han C."/>
            <person name="Goodwin L."/>
            <person name="Pitluck S."/>
            <person name="Huntemann M."/>
            <person name="Ivanova N."/>
            <person name="Pagani I."/>
            <person name="Mavromatis K."/>
            <person name="Ovchinikova G."/>
            <person name="Pati A."/>
            <person name="Chen A."/>
            <person name="Palaniappan K."/>
            <person name="Land M."/>
            <person name="Hauser L."/>
            <person name="Brambilla E.M."/>
            <person name="Kotsyurbenko O."/>
            <person name="Rohde M."/>
            <person name="Tindall B.J."/>
            <person name="Abt B."/>
            <person name="Goker M."/>
            <person name="Detter J.C."/>
            <person name="Woyke T."/>
            <person name="Bristow J."/>
            <person name="Eisen J.A."/>
            <person name="Markowitz V."/>
            <person name="Hugenholtz P."/>
            <person name="Klenk H.P."/>
            <person name="Kyrpides N.C."/>
        </authorList>
    </citation>
    <scope>NUCLEOTIDE SEQUENCE [LARGE SCALE GENOMIC DNA]</scope>
    <source>
        <strain evidence="11">ATCC 51119 / DSM 12145 / JCM 21818 / LMG 10337 / NBRC 100064 / NCIMB 13643</strain>
    </source>
</reference>
<evidence type="ECO:0000256" key="2">
    <source>
        <dbReference type="ARBA" id="ARBA00022432"/>
    </source>
</evidence>
<dbReference type="EMBL" id="CP002545">
    <property type="protein sequence ID" value="ADY52327.1"/>
    <property type="molecule type" value="Genomic_DNA"/>
</dbReference>
<evidence type="ECO:0000256" key="9">
    <source>
        <dbReference type="RuleBase" id="RU004512"/>
    </source>
</evidence>
<comment type="catalytic activity">
    <reaction evidence="5 9">
        <text>(2R)-2-phosphoglycerate = (2R)-3-phosphoglycerate</text>
        <dbReference type="Rhea" id="RHEA:15901"/>
        <dbReference type="ChEBI" id="CHEBI:58272"/>
        <dbReference type="ChEBI" id="CHEBI:58289"/>
        <dbReference type="EC" id="5.4.2.11"/>
    </reaction>
</comment>
<evidence type="ECO:0000256" key="6">
    <source>
        <dbReference type="PIRSR" id="PIRSR613078-1"/>
    </source>
</evidence>
<dbReference type="SUPFAM" id="SSF53254">
    <property type="entry name" value="Phosphoglycerate mutase-like"/>
    <property type="match status" value="1"/>
</dbReference>
<feature type="active site" description="Proton donor/acceptor" evidence="5 6">
    <location>
        <position position="95"/>
    </location>
</feature>
<feature type="active site" description="Tele-phosphohistidine intermediate" evidence="5 6">
    <location>
        <position position="19"/>
    </location>
</feature>
<feature type="binding site" evidence="5 7">
    <location>
        <begin position="122"/>
        <end position="123"/>
    </location>
    <ligand>
        <name>substrate</name>
    </ligand>
</feature>
<dbReference type="PIRSF" id="PIRSF000709">
    <property type="entry name" value="6PFK_2-Ptase"/>
    <property type="match status" value="1"/>
</dbReference>
<keyword evidence="2 5" id="KW-0312">Gluconeogenesis</keyword>
<dbReference type="Proteomes" id="UP000000310">
    <property type="component" value="Chromosome"/>
</dbReference>
<feature type="binding site" evidence="5 7">
    <location>
        <position position="68"/>
    </location>
    <ligand>
        <name>substrate</name>
    </ligand>
</feature>
<reference evidence="11" key="2">
    <citation type="submission" date="2011-02" db="EMBL/GenBank/DDBJ databases">
        <title>The complete genome of Pedobacter saltans DSM 12145.</title>
        <authorList>
            <consortium name="US DOE Joint Genome Institute (JGI-PGF)"/>
            <person name="Lucas S."/>
            <person name="Copeland A."/>
            <person name="Lapidus A."/>
            <person name="Bruce D."/>
            <person name="Goodwin L."/>
            <person name="Pitluck S."/>
            <person name="Kyrpides N."/>
            <person name="Mavromatis K."/>
            <person name="Pagani I."/>
            <person name="Ivanova N."/>
            <person name="Ovchinnikova G."/>
            <person name="Lu M."/>
            <person name="Detter J.C."/>
            <person name="Han C."/>
            <person name="Land M."/>
            <person name="Hauser L."/>
            <person name="Markowitz V."/>
            <person name="Cheng J.-F."/>
            <person name="Hugenholtz P."/>
            <person name="Woyke T."/>
            <person name="Wu D."/>
            <person name="Tindall B."/>
            <person name="Pomrenke H.G."/>
            <person name="Brambilla E."/>
            <person name="Klenk H.-P."/>
            <person name="Eisen J.A."/>
        </authorList>
    </citation>
    <scope>NUCLEOTIDE SEQUENCE [LARGE SCALE GENOMIC DNA]</scope>
    <source>
        <strain evidence="11">ATCC 51119 / DSM 12145 / JCM 21818 / LMG 10337 / NBRC 100064 / NCIMB 13643</strain>
    </source>
</reference>
<dbReference type="STRING" id="762903.Pedsa_1771"/>
<evidence type="ECO:0000256" key="5">
    <source>
        <dbReference type="HAMAP-Rule" id="MF_01039"/>
    </source>
</evidence>
<dbReference type="SMART" id="SM00855">
    <property type="entry name" value="PGAM"/>
    <property type="match status" value="1"/>
</dbReference>
<dbReference type="InterPro" id="IPR001345">
    <property type="entry name" value="PG/BPGM_mutase_AS"/>
</dbReference>
<dbReference type="NCBIfam" id="TIGR01258">
    <property type="entry name" value="pgm_1"/>
    <property type="match status" value="2"/>
</dbReference>
<proteinExistence type="inferred from homology"/>
<name>F0S865_PSESL</name>
<feature type="binding site" evidence="5 7">
    <location>
        <begin position="166"/>
        <end position="167"/>
    </location>
    <ligand>
        <name>substrate</name>
    </ligand>
</feature>
<dbReference type="GO" id="GO:0006096">
    <property type="term" value="P:glycolytic process"/>
    <property type="evidence" value="ECO:0007669"/>
    <property type="project" value="UniProtKB-UniRule"/>
</dbReference>
<organism evidence="10 11">
    <name type="scientific">Pseudopedobacter saltans (strain ATCC 51119 / DSM 12145 / JCM 21818 / CCUG 39354 / LMG 10337 / NBRC 100064 / NCIMB 13643)</name>
    <name type="common">Pedobacter saltans</name>
    <dbReference type="NCBI Taxonomy" id="762903"/>
    <lineage>
        <taxon>Bacteria</taxon>
        <taxon>Pseudomonadati</taxon>
        <taxon>Bacteroidota</taxon>
        <taxon>Sphingobacteriia</taxon>
        <taxon>Sphingobacteriales</taxon>
        <taxon>Sphingobacteriaceae</taxon>
        <taxon>Pseudopedobacter</taxon>
    </lineage>
</organism>
<comment type="similarity">
    <text evidence="1 5">Belongs to the phosphoglycerate mutase family. BPG-dependent PGAM subfamily.</text>
</comment>
<dbReference type="InterPro" id="IPR029033">
    <property type="entry name" value="His_PPase_superfam"/>
</dbReference>
<evidence type="ECO:0000256" key="8">
    <source>
        <dbReference type="PIRSR" id="PIRSR613078-3"/>
    </source>
</evidence>
<evidence type="ECO:0000313" key="10">
    <source>
        <dbReference type="EMBL" id="ADY52327.1"/>
    </source>
</evidence>
<comment type="pathway">
    <text evidence="5 9">Carbohydrate degradation; glycolysis; pyruvate from D-glyceraldehyde 3-phosphate: step 3/5.</text>
</comment>
<keyword evidence="4 5" id="KW-0413">Isomerase</keyword>
<dbReference type="InterPro" id="IPR005952">
    <property type="entry name" value="Phosphogly_mut1"/>
</dbReference>
<dbReference type="Pfam" id="PF00300">
    <property type="entry name" value="His_Phos_1"/>
    <property type="match status" value="1"/>
</dbReference>
<dbReference type="EC" id="5.4.2.11" evidence="5 9"/>
<feature type="binding site" evidence="5 7">
    <location>
        <begin position="18"/>
        <end position="25"/>
    </location>
    <ligand>
        <name>substrate</name>
    </ligand>
</feature>
<evidence type="ECO:0000256" key="3">
    <source>
        <dbReference type="ARBA" id="ARBA00023152"/>
    </source>
</evidence>
<dbReference type="OrthoDB" id="9782128at2"/>
<evidence type="ECO:0000256" key="4">
    <source>
        <dbReference type="ARBA" id="ARBA00023235"/>
    </source>
</evidence>
<dbReference type="AlphaFoldDB" id="F0S865"/>
<dbReference type="GO" id="GO:0004619">
    <property type="term" value="F:phosphoglycerate mutase activity"/>
    <property type="evidence" value="ECO:0007669"/>
    <property type="project" value="UniProtKB-UniRule"/>
</dbReference>
<dbReference type="HOGENOM" id="CLU_033323_1_4_10"/>
<protein>
    <recommendedName>
        <fullName evidence="5 9">2,3-bisphosphoglycerate-dependent phosphoglycerate mutase</fullName>
        <shortName evidence="5">BPG-dependent PGAM</shortName>
        <shortName evidence="5">PGAM</shortName>
        <shortName evidence="5">Phosphoglyceromutase</shortName>
        <shortName evidence="5">dPGM</shortName>
        <ecNumber evidence="5 9">5.4.2.11</ecNumber>
    </recommendedName>
</protein>
<dbReference type="HAMAP" id="MF_01039">
    <property type="entry name" value="PGAM_GpmA"/>
    <property type="match status" value="1"/>
</dbReference>
<feature type="site" description="Transition state stabilizer" evidence="5 8">
    <location>
        <position position="165"/>
    </location>
</feature>
<dbReference type="GO" id="GO:0006094">
    <property type="term" value="P:gluconeogenesis"/>
    <property type="evidence" value="ECO:0007669"/>
    <property type="project" value="UniProtKB-UniRule"/>
</dbReference>
<feature type="binding site" evidence="5 7">
    <location>
        <begin position="31"/>
        <end position="32"/>
    </location>
    <ligand>
        <name>substrate</name>
    </ligand>
</feature>
<dbReference type="PANTHER" id="PTHR11931">
    <property type="entry name" value="PHOSPHOGLYCERATE MUTASE"/>
    <property type="match status" value="1"/>
</dbReference>
<evidence type="ECO:0000256" key="1">
    <source>
        <dbReference type="ARBA" id="ARBA00006717"/>
    </source>
</evidence>
<keyword evidence="3 5" id="KW-0324">Glycolysis</keyword>
<feature type="binding site" evidence="5 7">
    <location>
        <begin position="95"/>
        <end position="98"/>
    </location>
    <ligand>
        <name>substrate</name>
    </ligand>
</feature>
<dbReference type="RefSeq" id="WP_013632818.1">
    <property type="nucleotide sequence ID" value="NC_015177.1"/>
</dbReference>
<feature type="binding site" evidence="5 7">
    <location>
        <position position="106"/>
    </location>
    <ligand>
        <name>substrate</name>
    </ligand>
</feature>
<gene>
    <name evidence="5" type="primary">gpmA</name>
    <name evidence="10" type="ordered locus">Pedsa_1771</name>
</gene>